<evidence type="ECO:0000313" key="3">
    <source>
        <dbReference type="Proteomes" id="UP000239800"/>
    </source>
</evidence>
<dbReference type="RefSeq" id="WP_104813825.1">
    <property type="nucleotide sequence ID" value="NZ_MQUB01000001.1"/>
</dbReference>
<keyword evidence="1" id="KW-0472">Membrane</keyword>
<comment type="caution">
    <text evidence="2">The sequence shown here is derived from an EMBL/GenBank/DDBJ whole genome shotgun (WGS) entry which is preliminary data.</text>
</comment>
<dbReference type="AlphaFoldDB" id="A0A2S7KTM4"/>
<dbReference type="Proteomes" id="UP000239800">
    <property type="component" value="Unassembled WGS sequence"/>
</dbReference>
<evidence type="ECO:0000256" key="1">
    <source>
        <dbReference type="SAM" id="Phobius"/>
    </source>
</evidence>
<dbReference type="EMBL" id="MQUB01000001">
    <property type="protein sequence ID" value="PQB05873.1"/>
    <property type="molecule type" value="Genomic_DNA"/>
</dbReference>
<accession>A0A2S7KTM4</accession>
<evidence type="ECO:0000313" key="2">
    <source>
        <dbReference type="EMBL" id="PQB05873.1"/>
    </source>
</evidence>
<sequence>MTKKKSVFSLLGRYVSETIIIIIGISISFAISDWEKKRSARISYQDYLERLQLDMAIDSVQIVNDVRAYRRKIDGVNLVFAFHPGFSQDSIAMMGEAQNSLLNYIEFLPNDNTFQILSSTGDFNVFTNDSLVSELFRLYRYDYAFIAMNGREANHERLNQVKPYLIDNMYYEDELTFPLVRTDIPAIVSDRYFRNICLEYQESCYAAINPYQRAMQRLVRVNRMIREELVTLDR</sequence>
<protein>
    <submittedName>
        <fullName evidence="2">Uncharacterized protein</fullName>
    </submittedName>
</protein>
<proteinExistence type="predicted"/>
<organism evidence="2 3">
    <name type="scientific">Aureitalea marina</name>
    <dbReference type="NCBI Taxonomy" id="930804"/>
    <lineage>
        <taxon>Bacteria</taxon>
        <taxon>Pseudomonadati</taxon>
        <taxon>Bacteroidota</taxon>
        <taxon>Flavobacteriia</taxon>
        <taxon>Flavobacteriales</taxon>
        <taxon>Flavobacteriaceae</taxon>
        <taxon>Aureitalea</taxon>
    </lineage>
</organism>
<feature type="transmembrane region" description="Helical" evidence="1">
    <location>
        <begin position="12"/>
        <end position="31"/>
    </location>
</feature>
<name>A0A2S7KTM4_9FLAO</name>
<reference evidence="2 3" key="1">
    <citation type="submission" date="2016-11" db="EMBL/GenBank/DDBJ databases">
        <title>Trade-off between light-utilization and light-protection in marine flavobacteria.</title>
        <authorList>
            <person name="Kumagai Y."/>
        </authorList>
    </citation>
    <scope>NUCLEOTIDE SEQUENCE [LARGE SCALE GENOMIC DNA]</scope>
    <source>
        <strain evidence="2 3">NBRC 107741</strain>
    </source>
</reference>
<gene>
    <name evidence="2" type="ORF">BST85_13925</name>
</gene>
<keyword evidence="3" id="KW-1185">Reference proteome</keyword>
<keyword evidence="1" id="KW-1133">Transmembrane helix</keyword>
<keyword evidence="1" id="KW-0812">Transmembrane</keyword>